<accession>A0A5Y4YPS3</accession>
<dbReference type="InterPro" id="IPR002104">
    <property type="entry name" value="Integrase_catalytic"/>
</dbReference>
<dbReference type="PANTHER" id="PTHR30629">
    <property type="entry name" value="PROPHAGE INTEGRASE"/>
    <property type="match status" value="1"/>
</dbReference>
<evidence type="ECO:0000256" key="1">
    <source>
        <dbReference type="ARBA" id="ARBA00008857"/>
    </source>
</evidence>
<feature type="non-terminal residue" evidence="5">
    <location>
        <position position="1"/>
    </location>
</feature>
<dbReference type="InterPro" id="IPR013762">
    <property type="entry name" value="Integrase-like_cat_sf"/>
</dbReference>
<dbReference type="AlphaFoldDB" id="A0A5Y4YPS3"/>
<keyword evidence="3" id="KW-0233">DNA recombination</keyword>
<sequence>ETINKNISLLCRIFEISRQRGDLKTDIILQLKDLKKFYNEANHNKVKHFKAIVEEQEIRNMLECMKEYKNHPRTNTTIINAIYFTLLTAQRSKNIRFAKWSDIDFENNLWIIKADEMKVRSNGDNIIPLNKYALKILDMQRILNGDKKHIFANNNGTISENFAVRFFKFYNLEHTIHGYRSTFRSVYTNKSNELIQQGISKDIAEMILHHISGNEIERAYNRAKAIDLRVKLMQWYGNYLNSLCEFCF</sequence>
<dbReference type="Gene3D" id="1.10.443.10">
    <property type="entry name" value="Intergrase catalytic core"/>
    <property type="match status" value="1"/>
</dbReference>
<evidence type="ECO:0000256" key="2">
    <source>
        <dbReference type="ARBA" id="ARBA00022908"/>
    </source>
</evidence>
<evidence type="ECO:0000259" key="4">
    <source>
        <dbReference type="PROSITE" id="PS51898"/>
    </source>
</evidence>
<dbReference type="EMBL" id="AAJBIA010000087">
    <property type="protein sequence ID" value="ECK2958070.1"/>
    <property type="molecule type" value="Genomic_DNA"/>
</dbReference>
<proteinExistence type="inferred from homology"/>
<name>A0A5Y4YPS3_CAMJU</name>
<protein>
    <submittedName>
        <fullName evidence="5">Site-specific integrase</fullName>
    </submittedName>
</protein>
<comment type="similarity">
    <text evidence="1">Belongs to the 'phage' integrase family.</text>
</comment>
<evidence type="ECO:0000313" key="5">
    <source>
        <dbReference type="EMBL" id="ECK2958070.1"/>
    </source>
</evidence>
<comment type="caution">
    <text evidence="5">The sequence shown here is derived from an EMBL/GenBank/DDBJ whole genome shotgun (WGS) entry which is preliminary data.</text>
</comment>
<dbReference type="Pfam" id="PF00589">
    <property type="entry name" value="Phage_integrase"/>
    <property type="match status" value="1"/>
</dbReference>
<reference evidence="5" key="1">
    <citation type="submission" date="2019-07" db="EMBL/GenBank/DDBJ databases">
        <authorList>
            <consortium name="PulseNet: The National Subtyping Network for Foodborne Disease Surveillance"/>
            <person name="Tarr C.L."/>
            <person name="Trees E."/>
            <person name="Katz L.S."/>
            <person name="Carleton-Romer H.A."/>
            <person name="Stroika S."/>
            <person name="Kucerova Z."/>
            <person name="Roache K.F."/>
            <person name="Sabol A.L."/>
            <person name="Besser J."/>
            <person name="Gerner-Smidt P."/>
        </authorList>
    </citation>
    <scope>NUCLEOTIDE SEQUENCE</scope>
    <source>
        <strain evidence="5">PNUSAC010543</strain>
    </source>
</reference>
<dbReference type="GO" id="GO:0015074">
    <property type="term" value="P:DNA integration"/>
    <property type="evidence" value="ECO:0007669"/>
    <property type="project" value="UniProtKB-KW"/>
</dbReference>
<dbReference type="SUPFAM" id="SSF56349">
    <property type="entry name" value="DNA breaking-rejoining enzymes"/>
    <property type="match status" value="1"/>
</dbReference>
<dbReference type="CDD" id="cd00801">
    <property type="entry name" value="INT_P4_C"/>
    <property type="match status" value="1"/>
</dbReference>
<organism evidence="5">
    <name type="scientific">Campylobacter jejuni</name>
    <dbReference type="NCBI Taxonomy" id="197"/>
    <lineage>
        <taxon>Bacteria</taxon>
        <taxon>Pseudomonadati</taxon>
        <taxon>Campylobacterota</taxon>
        <taxon>Epsilonproteobacteria</taxon>
        <taxon>Campylobacterales</taxon>
        <taxon>Campylobacteraceae</taxon>
        <taxon>Campylobacter</taxon>
    </lineage>
</organism>
<evidence type="ECO:0000256" key="3">
    <source>
        <dbReference type="ARBA" id="ARBA00023172"/>
    </source>
</evidence>
<gene>
    <name evidence="5" type="ORF">FQZ36_08675</name>
</gene>
<feature type="domain" description="Tyr recombinase" evidence="4">
    <location>
        <begin position="47"/>
        <end position="233"/>
    </location>
</feature>
<dbReference type="InterPro" id="IPR050808">
    <property type="entry name" value="Phage_Integrase"/>
</dbReference>
<dbReference type="GO" id="GO:0003677">
    <property type="term" value="F:DNA binding"/>
    <property type="evidence" value="ECO:0007669"/>
    <property type="project" value="InterPro"/>
</dbReference>
<dbReference type="PROSITE" id="PS51898">
    <property type="entry name" value="TYR_RECOMBINASE"/>
    <property type="match status" value="1"/>
</dbReference>
<dbReference type="PANTHER" id="PTHR30629:SF2">
    <property type="entry name" value="PROPHAGE INTEGRASE INTS-RELATED"/>
    <property type="match status" value="1"/>
</dbReference>
<dbReference type="InterPro" id="IPR011010">
    <property type="entry name" value="DNA_brk_join_enz"/>
</dbReference>
<dbReference type="GO" id="GO:0006310">
    <property type="term" value="P:DNA recombination"/>
    <property type="evidence" value="ECO:0007669"/>
    <property type="project" value="UniProtKB-KW"/>
</dbReference>
<keyword evidence="2" id="KW-0229">DNA integration</keyword>